<keyword evidence="1" id="KW-0812">Transmembrane</keyword>
<comment type="caution">
    <text evidence="2">The sequence shown here is derived from an EMBL/GenBank/DDBJ whole genome shotgun (WGS) entry which is preliminary data.</text>
</comment>
<evidence type="ECO:0000313" key="2">
    <source>
        <dbReference type="EMBL" id="NNU44188.1"/>
    </source>
</evidence>
<feature type="transmembrane region" description="Helical" evidence="1">
    <location>
        <begin position="81"/>
        <end position="102"/>
    </location>
</feature>
<protein>
    <recommendedName>
        <fullName evidence="4">Transmembrane protein</fullName>
    </recommendedName>
</protein>
<evidence type="ECO:0000256" key="1">
    <source>
        <dbReference type="SAM" id="Phobius"/>
    </source>
</evidence>
<name>A0A849K739_9BURK</name>
<evidence type="ECO:0000313" key="3">
    <source>
        <dbReference type="Proteomes" id="UP000552954"/>
    </source>
</evidence>
<keyword evidence="3" id="KW-1185">Reference proteome</keyword>
<proteinExistence type="predicted"/>
<keyword evidence="1" id="KW-0472">Membrane</keyword>
<dbReference type="AlphaFoldDB" id="A0A849K739"/>
<organism evidence="2 3">
    <name type="scientific">Ramlibacter montanisoli</name>
    <dbReference type="NCBI Taxonomy" id="2732512"/>
    <lineage>
        <taxon>Bacteria</taxon>
        <taxon>Pseudomonadati</taxon>
        <taxon>Pseudomonadota</taxon>
        <taxon>Betaproteobacteria</taxon>
        <taxon>Burkholderiales</taxon>
        <taxon>Comamonadaceae</taxon>
        <taxon>Ramlibacter</taxon>
    </lineage>
</organism>
<reference evidence="2 3" key="1">
    <citation type="submission" date="2020-05" db="EMBL/GenBank/DDBJ databases">
        <authorList>
            <person name="Khan S.A."/>
            <person name="Jeon C.O."/>
            <person name="Chun B.H."/>
        </authorList>
    </citation>
    <scope>NUCLEOTIDE SEQUENCE [LARGE SCALE GENOMIC DNA]</scope>
    <source>
        <strain evidence="2 3">B156</strain>
    </source>
</reference>
<gene>
    <name evidence="2" type="ORF">HK415_15015</name>
</gene>
<sequence length="118" mass="14119">MPETDYVTLEDKSPADRTVMHVLYGMHTVSPFTFWTLSLVALVVHYVKRADERDSLYLAHHNYMIRTVWWTLVWLTITSPLWFLLFLPGAIAWTLIGVWYLYRCLRGWLRFNDNRLPE</sequence>
<feature type="transmembrane region" description="Helical" evidence="1">
    <location>
        <begin position="22"/>
        <end position="44"/>
    </location>
</feature>
<dbReference type="Proteomes" id="UP000552954">
    <property type="component" value="Unassembled WGS sequence"/>
</dbReference>
<reference evidence="2 3" key="2">
    <citation type="submission" date="2020-06" db="EMBL/GenBank/DDBJ databases">
        <title>Ramlibacter rhizophilus sp. nov., isolated from rhizosphere soil of national flower Mugunghwa from South Korea.</title>
        <authorList>
            <person name="Zheng-Fei Y."/>
            <person name="Huan T."/>
        </authorList>
    </citation>
    <scope>NUCLEOTIDE SEQUENCE [LARGE SCALE GENOMIC DNA]</scope>
    <source>
        <strain evidence="2 3">B156</strain>
    </source>
</reference>
<accession>A0A849K739</accession>
<keyword evidence="1" id="KW-1133">Transmembrane helix</keyword>
<dbReference type="RefSeq" id="WP_171560683.1">
    <property type="nucleotide sequence ID" value="NZ_JABFCS010000001.1"/>
</dbReference>
<evidence type="ECO:0008006" key="4">
    <source>
        <dbReference type="Google" id="ProtNLM"/>
    </source>
</evidence>
<dbReference type="EMBL" id="JABFCS010000001">
    <property type="protein sequence ID" value="NNU44188.1"/>
    <property type="molecule type" value="Genomic_DNA"/>
</dbReference>